<feature type="domain" description="Aminoacyl-transfer RNA synthetases class-II family profile" evidence="8">
    <location>
        <begin position="139"/>
        <end position="540"/>
    </location>
</feature>
<dbReference type="InterPro" id="IPR004524">
    <property type="entry name" value="Asp-tRNA-ligase_1"/>
</dbReference>
<dbReference type="SUPFAM" id="SSF55681">
    <property type="entry name" value="Class II aaRS and biotin synthetases"/>
    <property type="match status" value="1"/>
</dbReference>
<dbReference type="PANTHER" id="PTHR22594">
    <property type="entry name" value="ASPARTYL/LYSYL-TRNA SYNTHETASE"/>
    <property type="match status" value="1"/>
</dbReference>
<dbReference type="KEGG" id="mhf:MHF_1489"/>
<dbReference type="Gene3D" id="3.30.1360.30">
    <property type="entry name" value="GAD-like domain"/>
    <property type="match status" value="1"/>
</dbReference>
<dbReference type="InterPro" id="IPR006195">
    <property type="entry name" value="aa-tRNA-synth_II"/>
</dbReference>
<evidence type="ECO:0000256" key="1">
    <source>
        <dbReference type="ARBA" id="ARBA00006303"/>
    </source>
</evidence>
<keyword evidence="5" id="KW-0067">ATP-binding</keyword>
<name>F6FH14_MYCHI</name>
<evidence type="ECO:0000259" key="8">
    <source>
        <dbReference type="PROSITE" id="PS50862"/>
    </source>
</evidence>
<dbReference type="AlphaFoldDB" id="F6FH14"/>
<comment type="similarity">
    <text evidence="1">Belongs to the class-II aminoacyl-tRNA synthetase family. Type 1 subfamily.</text>
</comment>
<evidence type="ECO:0000313" key="9">
    <source>
        <dbReference type="EMBL" id="AEG73723.1"/>
    </source>
</evidence>
<dbReference type="GO" id="GO:0003676">
    <property type="term" value="F:nucleic acid binding"/>
    <property type="evidence" value="ECO:0007669"/>
    <property type="project" value="InterPro"/>
</dbReference>
<evidence type="ECO:0000256" key="2">
    <source>
        <dbReference type="ARBA" id="ARBA00011738"/>
    </source>
</evidence>
<dbReference type="PROSITE" id="PS50862">
    <property type="entry name" value="AA_TRNA_LIGASE_II"/>
    <property type="match status" value="1"/>
</dbReference>
<sequence length="556" mass="63867">MDRRLIKDQPLEENSVWHIAGFLRVSKSLGKLLFTNIEDVSGSIQVLFKGEQAQELLKIKRESVLSVEGILKKRKSINPSIPLGEWELIAEKYEVLSEARKVLPFELTSASDRPQEATRLKYRYLDIRREVKANLISKSEILRIFRDHLVHENFMEVFTPSLSISSQEGANTFDTRVLREKKEAIFSLSQSPQLYKQLLMIGGLERYFQIANCFRLEDLRADRQYEFFQIDIEMAFSNQEKLFSIIETALSKIWSQFKKSELPTPFPRISYDEALKRYGSDKPDLRYEFLIDDLSSHFKELSKANGHDEAHGLFIPDIEIFQVEEKWINSIITKNDIYILKIQDGKVMRSSLMNMSYEDISIPKVSSPLSYKNGTLILVTCDELTRKNALTSLGSLRMHFSKRPKAQLEQEYKFAWIVDWPLFEYNELQGKWVVAHHLFTKPASGSVGFDIKGERSMGYDLVLNGVELASGSERNNDLDVQNYIFSLAGLSAQEIEDNFGWFLEAFNYGVPPHMGIAIGVDRLVQMILGVPSIREVIAFPKNNHGICPLTNAPKLL</sequence>
<dbReference type="InterPro" id="IPR004115">
    <property type="entry name" value="GAD-like_sf"/>
</dbReference>
<dbReference type="InterPro" id="IPR012340">
    <property type="entry name" value="NA-bd_OB-fold"/>
</dbReference>
<keyword evidence="6" id="KW-0648">Protein biosynthesis</keyword>
<dbReference type="PANTHER" id="PTHR22594:SF5">
    <property type="entry name" value="ASPARTATE--TRNA LIGASE, MITOCHONDRIAL"/>
    <property type="match status" value="1"/>
</dbReference>
<dbReference type="SUPFAM" id="SSF50249">
    <property type="entry name" value="Nucleic acid-binding proteins"/>
    <property type="match status" value="1"/>
</dbReference>
<reference evidence="9 10" key="1">
    <citation type="journal article" date="2011" name="J. Bacteriol.">
        <title>Complete genome sequences of two hemotropic Mycoplasmas, Mycoplasma haemofelis strain Ohio2 and Mycoplasma suis strain Illinois.</title>
        <authorList>
            <person name="Messick J.B."/>
            <person name="Santos A.P."/>
            <person name="Guimaraes A.M."/>
        </authorList>
    </citation>
    <scope>NUCLEOTIDE SEQUENCE [LARGE SCALE GENOMIC DNA]</scope>
    <source>
        <strain evidence="9 10">Ohio2</strain>
    </source>
</reference>
<dbReference type="EMBL" id="CP002808">
    <property type="protein sequence ID" value="AEG73723.1"/>
    <property type="molecule type" value="Genomic_DNA"/>
</dbReference>
<keyword evidence="3 9" id="KW-0436">Ligase</keyword>
<dbReference type="Gene3D" id="2.40.50.140">
    <property type="entry name" value="Nucleic acid-binding proteins"/>
    <property type="match status" value="1"/>
</dbReference>
<dbReference type="BioCyc" id="MHAE859194:G1GR7-1486-MONOMER"/>
<organism evidence="9 10">
    <name type="scientific">Mycoplasma haemofelis (strain Ohio2)</name>
    <dbReference type="NCBI Taxonomy" id="859194"/>
    <lineage>
        <taxon>Bacteria</taxon>
        <taxon>Bacillati</taxon>
        <taxon>Mycoplasmatota</taxon>
        <taxon>Mollicutes</taxon>
        <taxon>Mycoplasmataceae</taxon>
        <taxon>Mycoplasma</taxon>
    </lineage>
</organism>
<dbReference type="Proteomes" id="UP000007952">
    <property type="component" value="Chromosome"/>
</dbReference>
<dbReference type="InterPro" id="IPR004365">
    <property type="entry name" value="NA-bd_OB_tRNA"/>
</dbReference>
<dbReference type="GO" id="GO:0006422">
    <property type="term" value="P:aspartyl-tRNA aminoacylation"/>
    <property type="evidence" value="ECO:0007669"/>
    <property type="project" value="TreeGrafter"/>
</dbReference>
<evidence type="ECO:0000256" key="7">
    <source>
        <dbReference type="ARBA" id="ARBA00023146"/>
    </source>
</evidence>
<dbReference type="STRING" id="859194.MHF_1489"/>
<dbReference type="Pfam" id="PF00152">
    <property type="entry name" value="tRNA-synt_2"/>
    <property type="match status" value="1"/>
</dbReference>
<gene>
    <name evidence="9" type="primary">aspS</name>
    <name evidence="9" type="ordered locus">MHF_1489</name>
</gene>
<dbReference type="eggNOG" id="COG0173">
    <property type="taxonomic scope" value="Bacteria"/>
</dbReference>
<keyword evidence="7 9" id="KW-0030">Aminoacyl-tRNA synthetase</keyword>
<keyword evidence="4" id="KW-0547">Nucleotide-binding</keyword>
<dbReference type="InterPro" id="IPR002312">
    <property type="entry name" value="Asp/Asn-tRNA-synth_IIb"/>
</dbReference>
<dbReference type="InterPro" id="IPR004364">
    <property type="entry name" value="Aa-tRNA-synt_II"/>
</dbReference>
<proteinExistence type="inferred from homology"/>
<dbReference type="GO" id="GO:0004815">
    <property type="term" value="F:aspartate-tRNA ligase activity"/>
    <property type="evidence" value="ECO:0007669"/>
    <property type="project" value="TreeGrafter"/>
</dbReference>
<dbReference type="HOGENOM" id="CLU_014330_3_1_14"/>
<dbReference type="Pfam" id="PF01336">
    <property type="entry name" value="tRNA_anti-codon"/>
    <property type="match status" value="1"/>
</dbReference>
<evidence type="ECO:0000256" key="6">
    <source>
        <dbReference type="ARBA" id="ARBA00022917"/>
    </source>
</evidence>
<evidence type="ECO:0000313" key="10">
    <source>
        <dbReference type="Proteomes" id="UP000007952"/>
    </source>
</evidence>
<dbReference type="GO" id="GO:0005737">
    <property type="term" value="C:cytoplasm"/>
    <property type="evidence" value="ECO:0007669"/>
    <property type="project" value="InterPro"/>
</dbReference>
<evidence type="ECO:0000256" key="5">
    <source>
        <dbReference type="ARBA" id="ARBA00022840"/>
    </source>
</evidence>
<dbReference type="NCBIfam" id="NF001750">
    <property type="entry name" value="PRK00476.1"/>
    <property type="match status" value="1"/>
</dbReference>
<accession>F6FH14</accession>
<dbReference type="GO" id="GO:0005524">
    <property type="term" value="F:ATP binding"/>
    <property type="evidence" value="ECO:0007669"/>
    <property type="project" value="UniProtKB-KW"/>
</dbReference>
<dbReference type="PRINTS" id="PR01042">
    <property type="entry name" value="TRNASYNTHASP"/>
</dbReference>
<comment type="subunit">
    <text evidence="2">Homodimer.</text>
</comment>
<evidence type="ECO:0000256" key="3">
    <source>
        <dbReference type="ARBA" id="ARBA00022598"/>
    </source>
</evidence>
<dbReference type="EC" id="6.1.1.23" evidence="9"/>
<reference key="2">
    <citation type="submission" date="2011-05" db="EMBL/GenBank/DDBJ databases">
        <title>The Genome of Mycoplasma haemofelis Strain Ohio2, a pathogenic hemoplasma of the cat.</title>
        <authorList>
            <person name="Santos A.P."/>
            <person name="Guimaraes A.M.S."/>
            <person name="SanMiguel P.J."/>
            <person name="Martin S.W."/>
            <person name="Messick J.B."/>
        </authorList>
    </citation>
    <scope>NUCLEOTIDE SEQUENCE</scope>
    <source>
        <strain>Ohio2</strain>
    </source>
</reference>
<evidence type="ECO:0000256" key="4">
    <source>
        <dbReference type="ARBA" id="ARBA00022741"/>
    </source>
</evidence>
<dbReference type="Gene3D" id="3.30.930.10">
    <property type="entry name" value="Bira Bifunctional Protein, Domain 2"/>
    <property type="match status" value="1"/>
</dbReference>
<dbReference type="NCBIfam" id="TIGR00459">
    <property type="entry name" value="aspS_bact"/>
    <property type="match status" value="1"/>
</dbReference>
<dbReference type="GO" id="GO:0050560">
    <property type="term" value="F:aspartate-tRNA(Asn) ligase activity"/>
    <property type="evidence" value="ECO:0007669"/>
    <property type="project" value="UniProtKB-EC"/>
</dbReference>
<protein>
    <submittedName>
        <fullName evidence="9">Aspartyl-tRNA synthetase</fullName>
        <ecNumber evidence="9">6.1.1.23</ecNumber>
    </submittedName>
</protein>
<dbReference type="InterPro" id="IPR045864">
    <property type="entry name" value="aa-tRNA-synth_II/BPL/LPL"/>
</dbReference>